<evidence type="ECO:0000256" key="8">
    <source>
        <dbReference type="ARBA" id="ARBA00023012"/>
    </source>
</evidence>
<dbReference type="Proteomes" id="UP000318667">
    <property type="component" value="Unassembled WGS sequence"/>
</dbReference>
<feature type="domain" description="PAC" evidence="12">
    <location>
        <begin position="195"/>
        <end position="247"/>
    </location>
</feature>
<protein>
    <recommendedName>
        <fullName evidence="2">histidine kinase</fullName>
        <ecNumber evidence="2">2.7.13.3</ecNumber>
    </recommendedName>
</protein>
<dbReference type="AlphaFoldDB" id="A0A562JDQ3"/>
<dbReference type="RefSeq" id="WP_144544743.1">
    <property type="nucleotide sequence ID" value="NZ_CBCSDC010000018.1"/>
</dbReference>
<dbReference type="EC" id="2.7.13.3" evidence="2"/>
<evidence type="ECO:0000256" key="4">
    <source>
        <dbReference type="ARBA" id="ARBA00022679"/>
    </source>
</evidence>
<keyword evidence="6" id="KW-0418">Kinase</keyword>
<dbReference type="SUPFAM" id="SSF55785">
    <property type="entry name" value="PYP-like sensor domain (PAS domain)"/>
    <property type="match status" value="3"/>
</dbReference>
<dbReference type="GO" id="GO:0006355">
    <property type="term" value="P:regulation of DNA-templated transcription"/>
    <property type="evidence" value="ECO:0007669"/>
    <property type="project" value="InterPro"/>
</dbReference>
<dbReference type="InterPro" id="IPR050482">
    <property type="entry name" value="Sensor_HK_TwoCompSys"/>
</dbReference>
<sequence>MDRNNQLHNKREIAPDSSDATILINESGNIFYANQQAHEQFGYKDNELLGKSLKELLPEITPLATEEGKVVHQYGRHQNGESFSIFYRINSFKLGQESYFLIVFHSVKDRSRLKKQQSYPLNELVDLQFALDESTIVAFTDQKGKIKYVNEKFCEVSKYSSEELIGKDHRIINSGYHSKEFMENLWTTISSGNVWRGEIKNRAKDGTLYWVDTTIVPFMDEKGNPYKYLAIRKEITEYKRVVAELKKSVNELIDLKFALDASSIVAITDQKGTIKFVNNQFCKISKYSREELLGQDHRIINSGYHSKEFFTDLWKTISSGQVWKGEIKNKAKDGTYYWVDTTIVPFLDVNGNPYQYLAIRHEVTQRKNAEEELQKMMTRIIDVQEDERKRLSRELHDGIGQNLYSHLITINRLQAEISHPLLDQMQDEATEIIEELRDLSWELRPSVLDDLGLIPAIRSYLVRYSEHHNINVHFDCYLTSRLSSNKEITLYRIIQEALTNVRKYADTEEATVTIRQLDEEIRVVIEDKGEGFDVEKVTRGVGLFSMEERAKAAGGSIKIHSAEEKGTRVVLEIPL</sequence>
<dbReference type="PROSITE" id="PS50112">
    <property type="entry name" value="PAS"/>
    <property type="match status" value="3"/>
</dbReference>
<dbReference type="GO" id="GO:0016020">
    <property type="term" value="C:membrane"/>
    <property type="evidence" value="ECO:0007669"/>
    <property type="project" value="InterPro"/>
</dbReference>
<comment type="catalytic activity">
    <reaction evidence="1">
        <text>ATP + protein L-histidine = ADP + protein N-phospho-L-histidine.</text>
        <dbReference type="EC" id="2.7.13.3"/>
    </reaction>
</comment>
<dbReference type="EMBL" id="VLKI01000017">
    <property type="protein sequence ID" value="TWH81270.1"/>
    <property type="molecule type" value="Genomic_DNA"/>
</dbReference>
<dbReference type="Pfam" id="PF00989">
    <property type="entry name" value="PAS"/>
    <property type="match status" value="1"/>
</dbReference>
<dbReference type="OrthoDB" id="9760839at2"/>
<dbReference type="Pfam" id="PF13426">
    <property type="entry name" value="PAS_9"/>
    <property type="match status" value="2"/>
</dbReference>
<reference evidence="13 14" key="1">
    <citation type="journal article" date="2015" name="Stand. Genomic Sci.">
        <title>Genomic Encyclopedia of Bacterial and Archaeal Type Strains, Phase III: the genomes of soil and plant-associated and newly described type strains.</title>
        <authorList>
            <person name="Whitman W.B."/>
            <person name="Woyke T."/>
            <person name="Klenk H.P."/>
            <person name="Zhou Y."/>
            <person name="Lilburn T.G."/>
            <person name="Beck B.J."/>
            <person name="De Vos P."/>
            <person name="Vandamme P."/>
            <person name="Eisen J.A."/>
            <person name="Garrity G."/>
            <person name="Hugenholtz P."/>
            <person name="Kyrpides N.C."/>
        </authorList>
    </citation>
    <scope>NUCLEOTIDE SEQUENCE [LARGE SCALE GENOMIC DNA]</scope>
    <source>
        <strain evidence="13 14">CGMCC 1.10115</strain>
    </source>
</reference>
<dbReference type="SMART" id="SM00387">
    <property type="entry name" value="HATPase_c"/>
    <property type="match status" value="1"/>
</dbReference>
<evidence type="ECO:0000256" key="2">
    <source>
        <dbReference type="ARBA" id="ARBA00012438"/>
    </source>
</evidence>
<name>A0A562JDQ3_9BACI</name>
<dbReference type="Gene3D" id="3.30.565.10">
    <property type="entry name" value="Histidine kinase-like ATPase, C-terminal domain"/>
    <property type="match status" value="1"/>
</dbReference>
<feature type="coiled-coil region" evidence="9">
    <location>
        <begin position="359"/>
        <end position="386"/>
    </location>
</feature>
<dbReference type="SUPFAM" id="SSF55874">
    <property type="entry name" value="ATPase domain of HSP90 chaperone/DNA topoisomerase II/histidine kinase"/>
    <property type="match status" value="1"/>
</dbReference>
<dbReference type="InterPro" id="IPR003594">
    <property type="entry name" value="HATPase_dom"/>
</dbReference>
<accession>A0A562JDQ3</accession>
<evidence type="ECO:0000256" key="9">
    <source>
        <dbReference type="SAM" id="Coils"/>
    </source>
</evidence>
<keyword evidence="8" id="KW-0902">Two-component regulatory system</keyword>
<dbReference type="Pfam" id="PF02518">
    <property type="entry name" value="HATPase_c"/>
    <property type="match status" value="1"/>
</dbReference>
<dbReference type="InterPro" id="IPR013767">
    <property type="entry name" value="PAS_fold"/>
</dbReference>
<evidence type="ECO:0000256" key="5">
    <source>
        <dbReference type="ARBA" id="ARBA00022741"/>
    </source>
</evidence>
<keyword evidence="9" id="KW-0175">Coiled coil</keyword>
<feature type="domain" description="PAS" evidence="11">
    <location>
        <begin position="137"/>
        <end position="167"/>
    </location>
</feature>
<feature type="domain" description="Histidine kinase" evidence="10">
    <location>
        <begin position="390"/>
        <end position="575"/>
    </location>
</feature>
<keyword evidence="4" id="KW-0808">Transferase</keyword>
<dbReference type="InterPro" id="IPR000700">
    <property type="entry name" value="PAS-assoc_C"/>
</dbReference>
<keyword evidence="14" id="KW-1185">Reference proteome</keyword>
<comment type="caution">
    <text evidence="13">The sequence shown here is derived from an EMBL/GenBank/DDBJ whole genome shotgun (WGS) entry which is preliminary data.</text>
</comment>
<feature type="domain" description="PAS" evidence="11">
    <location>
        <begin position="245"/>
        <end position="295"/>
    </location>
</feature>
<feature type="domain" description="PAS" evidence="11">
    <location>
        <begin position="6"/>
        <end position="57"/>
    </location>
</feature>
<dbReference type="SMART" id="SM00086">
    <property type="entry name" value="PAC"/>
    <property type="match status" value="2"/>
</dbReference>
<dbReference type="InterPro" id="IPR035965">
    <property type="entry name" value="PAS-like_dom_sf"/>
</dbReference>
<evidence type="ECO:0000313" key="13">
    <source>
        <dbReference type="EMBL" id="TWH81270.1"/>
    </source>
</evidence>
<dbReference type="InterPro" id="IPR000014">
    <property type="entry name" value="PAS"/>
</dbReference>
<dbReference type="PROSITE" id="PS50113">
    <property type="entry name" value="PAC"/>
    <property type="match status" value="2"/>
</dbReference>
<dbReference type="InterPro" id="IPR011712">
    <property type="entry name" value="Sig_transdc_His_kin_sub3_dim/P"/>
</dbReference>
<dbReference type="Gene3D" id="1.20.5.1930">
    <property type="match status" value="1"/>
</dbReference>
<evidence type="ECO:0000313" key="14">
    <source>
        <dbReference type="Proteomes" id="UP000318667"/>
    </source>
</evidence>
<evidence type="ECO:0000259" key="10">
    <source>
        <dbReference type="PROSITE" id="PS50109"/>
    </source>
</evidence>
<dbReference type="GO" id="GO:0000155">
    <property type="term" value="F:phosphorelay sensor kinase activity"/>
    <property type="evidence" value="ECO:0007669"/>
    <property type="project" value="InterPro"/>
</dbReference>
<dbReference type="PANTHER" id="PTHR24421">
    <property type="entry name" value="NITRATE/NITRITE SENSOR PROTEIN NARX-RELATED"/>
    <property type="match status" value="1"/>
</dbReference>
<keyword evidence="5" id="KW-0547">Nucleotide-binding</keyword>
<dbReference type="PROSITE" id="PS50109">
    <property type="entry name" value="HIS_KIN"/>
    <property type="match status" value="1"/>
</dbReference>
<dbReference type="GO" id="GO:0046983">
    <property type="term" value="F:protein dimerization activity"/>
    <property type="evidence" value="ECO:0007669"/>
    <property type="project" value="InterPro"/>
</dbReference>
<dbReference type="InterPro" id="IPR005467">
    <property type="entry name" value="His_kinase_dom"/>
</dbReference>
<evidence type="ECO:0000259" key="12">
    <source>
        <dbReference type="PROSITE" id="PS50113"/>
    </source>
</evidence>
<dbReference type="PANTHER" id="PTHR24421:SF10">
    <property type="entry name" value="NITRATE_NITRITE SENSOR PROTEIN NARQ"/>
    <property type="match status" value="1"/>
</dbReference>
<dbReference type="SMART" id="SM00091">
    <property type="entry name" value="PAS"/>
    <property type="match status" value="3"/>
</dbReference>
<dbReference type="GeneID" id="65405422"/>
<gene>
    <name evidence="13" type="ORF">IQ19_04313</name>
</gene>
<dbReference type="Pfam" id="PF07730">
    <property type="entry name" value="HisKA_3"/>
    <property type="match status" value="1"/>
</dbReference>
<proteinExistence type="predicted"/>
<dbReference type="NCBIfam" id="TIGR00229">
    <property type="entry name" value="sensory_box"/>
    <property type="match status" value="3"/>
</dbReference>
<evidence type="ECO:0000256" key="7">
    <source>
        <dbReference type="ARBA" id="ARBA00022840"/>
    </source>
</evidence>
<evidence type="ECO:0000256" key="3">
    <source>
        <dbReference type="ARBA" id="ARBA00022553"/>
    </source>
</evidence>
<evidence type="ECO:0000256" key="1">
    <source>
        <dbReference type="ARBA" id="ARBA00000085"/>
    </source>
</evidence>
<keyword evidence="7" id="KW-0067">ATP-binding</keyword>
<dbReference type="InterPro" id="IPR036890">
    <property type="entry name" value="HATPase_C_sf"/>
</dbReference>
<dbReference type="GO" id="GO:0005524">
    <property type="term" value="F:ATP binding"/>
    <property type="evidence" value="ECO:0007669"/>
    <property type="project" value="UniProtKB-KW"/>
</dbReference>
<feature type="domain" description="PAC" evidence="12">
    <location>
        <begin position="323"/>
        <end position="375"/>
    </location>
</feature>
<dbReference type="CDD" id="cd00130">
    <property type="entry name" value="PAS"/>
    <property type="match status" value="3"/>
</dbReference>
<dbReference type="CDD" id="cd16917">
    <property type="entry name" value="HATPase_UhpB-NarQ-NarX-like"/>
    <property type="match status" value="1"/>
</dbReference>
<keyword evidence="3" id="KW-0597">Phosphoprotein</keyword>
<organism evidence="13 14">
    <name type="scientific">Cytobacillus oceanisediminis</name>
    <dbReference type="NCBI Taxonomy" id="665099"/>
    <lineage>
        <taxon>Bacteria</taxon>
        <taxon>Bacillati</taxon>
        <taxon>Bacillota</taxon>
        <taxon>Bacilli</taxon>
        <taxon>Bacillales</taxon>
        <taxon>Bacillaceae</taxon>
        <taxon>Cytobacillus</taxon>
    </lineage>
</organism>
<evidence type="ECO:0000259" key="11">
    <source>
        <dbReference type="PROSITE" id="PS50112"/>
    </source>
</evidence>
<dbReference type="Gene3D" id="3.30.450.20">
    <property type="entry name" value="PAS domain"/>
    <property type="match status" value="3"/>
</dbReference>
<dbReference type="InterPro" id="IPR001610">
    <property type="entry name" value="PAC"/>
</dbReference>
<evidence type="ECO:0000256" key="6">
    <source>
        <dbReference type="ARBA" id="ARBA00022777"/>
    </source>
</evidence>